<gene>
    <name evidence="1" type="ORF">B0T16DRAFT_501373</name>
</gene>
<reference evidence="1" key="1">
    <citation type="submission" date="2023-06" db="EMBL/GenBank/DDBJ databases">
        <title>Genome-scale phylogeny and comparative genomics of the fungal order Sordariales.</title>
        <authorList>
            <consortium name="Lawrence Berkeley National Laboratory"/>
            <person name="Hensen N."/>
            <person name="Bonometti L."/>
            <person name="Westerberg I."/>
            <person name="Brannstrom I.O."/>
            <person name="Guillou S."/>
            <person name="Cros-Aarteil S."/>
            <person name="Calhoun S."/>
            <person name="Haridas S."/>
            <person name="Kuo A."/>
            <person name="Mondo S."/>
            <person name="Pangilinan J."/>
            <person name="Riley R."/>
            <person name="Labutti K."/>
            <person name="Andreopoulos B."/>
            <person name="Lipzen A."/>
            <person name="Chen C."/>
            <person name="Yanf M."/>
            <person name="Daum C."/>
            <person name="Ng V."/>
            <person name="Clum A."/>
            <person name="Steindorff A."/>
            <person name="Ohm R."/>
            <person name="Martin F."/>
            <person name="Silar P."/>
            <person name="Natvig D."/>
            <person name="Lalanne C."/>
            <person name="Gautier V."/>
            <person name="Ament-Velasquez S.L."/>
            <person name="Kruys A."/>
            <person name="Hutchinson M.I."/>
            <person name="Powell A.J."/>
            <person name="Barry K."/>
            <person name="Miller A.N."/>
            <person name="Grigoriev I.V."/>
            <person name="Debuchy R."/>
            <person name="Gladieux P."/>
            <person name="Thoren M.H."/>
            <person name="Johannesson H."/>
        </authorList>
    </citation>
    <scope>NUCLEOTIDE SEQUENCE</scope>
    <source>
        <strain evidence="1">SMH2532-1</strain>
    </source>
</reference>
<keyword evidence="2" id="KW-1185">Reference proteome</keyword>
<dbReference type="Proteomes" id="UP001174936">
    <property type="component" value="Unassembled WGS sequence"/>
</dbReference>
<sequence>MLWLRISPARPAAAAALRGRLGAGVAKGRGAVARLSTLRRGGCISVALDPEVSSKQQVVDAVANALARSSGSEQGSDAALILASKSLASWLQDATFVSQILAPLSQSQSPAELSVLSAAVDGIPRVSSTGSYSSSDGLAILYGSLDTTLPGLWTNMALKSKGDVSSSQPSLEFHVAPLEEDSRPLQVTVPVANTVFNNGRPHTMFASRWRTAKGSLPGLLSVVEKTRQVVVAGNTSSSSSTVVAPLVPLTEARKILAGLGNILRQVEIDLLPAPASKELEDIIPKLLKARSERCGGRPVGPMEVWALIYPEHVAASQGLPRALGLDADESHEWSRAQEVSRLMPGLLASGCHIRKILSGGGGWGLKQGLLSLDPQTKYSTPDEEDIESFIRSFNGEDSGGATVIPGSYVQFMVEPFGHPPKGALQHDTTDGASMVLGAQGAASEQESLSEYQVQQGLFGAISSEGIYIASGADASQAGEDHGITTKLDASGSWYPVVLVFCTTAP</sequence>
<evidence type="ECO:0000313" key="1">
    <source>
        <dbReference type="EMBL" id="KAK0656743.1"/>
    </source>
</evidence>
<organism evidence="1 2">
    <name type="scientific">Cercophora newfieldiana</name>
    <dbReference type="NCBI Taxonomy" id="92897"/>
    <lineage>
        <taxon>Eukaryota</taxon>
        <taxon>Fungi</taxon>
        <taxon>Dikarya</taxon>
        <taxon>Ascomycota</taxon>
        <taxon>Pezizomycotina</taxon>
        <taxon>Sordariomycetes</taxon>
        <taxon>Sordariomycetidae</taxon>
        <taxon>Sordariales</taxon>
        <taxon>Lasiosphaeriaceae</taxon>
        <taxon>Cercophora</taxon>
    </lineage>
</organism>
<comment type="caution">
    <text evidence="1">The sequence shown here is derived from an EMBL/GenBank/DDBJ whole genome shotgun (WGS) entry which is preliminary data.</text>
</comment>
<evidence type="ECO:0000313" key="2">
    <source>
        <dbReference type="Proteomes" id="UP001174936"/>
    </source>
</evidence>
<proteinExistence type="predicted"/>
<accession>A0AA39YQB3</accession>
<protein>
    <submittedName>
        <fullName evidence="1">Uncharacterized protein</fullName>
    </submittedName>
</protein>
<dbReference type="AlphaFoldDB" id="A0AA39YQB3"/>
<dbReference type="EMBL" id="JAULSV010000001">
    <property type="protein sequence ID" value="KAK0656743.1"/>
    <property type="molecule type" value="Genomic_DNA"/>
</dbReference>
<name>A0AA39YQB3_9PEZI</name>